<dbReference type="OrthoDB" id="5291485at2"/>
<evidence type="ECO:0000313" key="1">
    <source>
        <dbReference type="EMBL" id="ASD62747.1"/>
    </source>
</evidence>
<protein>
    <recommendedName>
        <fullName evidence="3">Lipoprotein</fullName>
    </recommendedName>
</protein>
<sequence>MKRSVQAASIWMFLLLGACTKEPGYHVADYQEIKFEDVPEEIKIPTKAWDLLEFKPAADGHGPAVGKNLIFSELTVYLVEKNPGVVEGEAIKIQLPRGGGTIDLSRFITDRRGTFYVGFDFPEFTDATGKKVLFLSKARKRRLGSEVFGAGCNQYFDITDEFFKKMKAEGLKVNSTQDRYLSVLGGSFLFAAEKGTDVHLAQVRFTNSQQPQFFCEER</sequence>
<evidence type="ECO:0000313" key="2">
    <source>
        <dbReference type="Proteomes" id="UP000197003"/>
    </source>
</evidence>
<dbReference type="Proteomes" id="UP000197003">
    <property type="component" value="Chromosome"/>
</dbReference>
<evidence type="ECO:0008006" key="3">
    <source>
        <dbReference type="Google" id="ProtNLM"/>
    </source>
</evidence>
<organism evidence="1 2">
    <name type="scientific">Bdellovibrio bacteriovorus</name>
    <dbReference type="NCBI Taxonomy" id="959"/>
    <lineage>
        <taxon>Bacteria</taxon>
        <taxon>Pseudomonadati</taxon>
        <taxon>Bdellovibrionota</taxon>
        <taxon>Bdellovibrionia</taxon>
        <taxon>Bdellovibrionales</taxon>
        <taxon>Pseudobdellovibrionaceae</taxon>
        <taxon>Bdellovibrio</taxon>
    </lineage>
</organism>
<name>A0A1Z3N5R3_BDEBC</name>
<accession>A0A1Z3N5R3</accession>
<dbReference type="EMBL" id="CP020946">
    <property type="protein sequence ID" value="ASD62747.1"/>
    <property type="molecule type" value="Genomic_DNA"/>
</dbReference>
<dbReference type="AlphaFoldDB" id="A0A1Z3N5R3"/>
<dbReference type="RefSeq" id="WP_088564368.1">
    <property type="nucleotide sequence ID" value="NZ_CP020946.1"/>
</dbReference>
<reference evidence="1 2" key="1">
    <citation type="submission" date="2017-04" db="EMBL/GenBank/DDBJ databases">
        <title>Whole genome sequence of Bdellovibrio bacteriovorus strain SSB218315.</title>
        <authorList>
            <person name="Oyedara O."/>
            <person name="Rodriguez-Perez M.A."/>
        </authorList>
    </citation>
    <scope>NUCLEOTIDE SEQUENCE [LARGE SCALE GENOMIC DNA]</scope>
    <source>
        <strain evidence="1 2">SSB218315</strain>
    </source>
</reference>
<gene>
    <name evidence="1" type="ORF">B9G79_03780</name>
</gene>
<proteinExistence type="predicted"/>
<dbReference type="PROSITE" id="PS51257">
    <property type="entry name" value="PROKAR_LIPOPROTEIN"/>
    <property type="match status" value="1"/>
</dbReference>